<keyword evidence="2" id="KW-1133">Transmembrane helix</keyword>
<dbReference type="Proteomes" id="UP001176059">
    <property type="component" value="Unassembled WGS sequence"/>
</dbReference>
<reference evidence="3" key="2">
    <citation type="journal article" date="2023" name="Proc. Natl. Acad. Sci. U.S.A.">
        <title>A global phylogenomic analysis of the shiitake genus Lentinula.</title>
        <authorList>
            <person name="Sierra-Patev S."/>
            <person name="Min B."/>
            <person name="Naranjo-Ortiz M."/>
            <person name="Looney B."/>
            <person name="Konkel Z."/>
            <person name="Slot J.C."/>
            <person name="Sakamoto Y."/>
            <person name="Steenwyk J.L."/>
            <person name="Rokas A."/>
            <person name="Carro J."/>
            <person name="Camarero S."/>
            <person name="Ferreira P."/>
            <person name="Molpeceres G."/>
            <person name="Ruiz-Duenas F.J."/>
            <person name="Serrano A."/>
            <person name="Henrissat B."/>
            <person name="Drula E."/>
            <person name="Hughes K.W."/>
            <person name="Mata J.L."/>
            <person name="Ishikawa N.K."/>
            <person name="Vargas-Isla R."/>
            <person name="Ushijima S."/>
            <person name="Smith C.A."/>
            <person name="Donoghue J."/>
            <person name="Ahrendt S."/>
            <person name="Andreopoulos W."/>
            <person name="He G."/>
            <person name="LaButti K."/>
            <person name="Lipzen A."/>
            <person name="Ng V."/>
            <person name="Riley R."/>
            <person name="Sandor L."/>
            <person name="Barry K."/>
            <person name="Martinez A.T."/>
            <person name="Xiao Y."/>
            <person name="Gibbons J.G."/>
            <person name="Terashima K."/>
            <person name="Grigoriev I.V."/>
            <person name="Hibbett D."/>
        </authorList>
    </citation>
    <scope>NUCLEOTIDE SEQUENCE</scope>
    <source>
        <strain evidence="3">ET3784</strain>
    </source>
</reference>
<protein>
    <submittedName>
        <fullName evidence="3">Uncharacterized protein</fullName>
    </submittedName>
</protein>
<proteinExistence type="predicted"/>
<sequence length="155" mass="16591">MESSPLDFKRGSGGKTPPPAYTPSIAGSSSFPQAQSGDLYNSVNYNPWAAVPTAAHPNPLSSGPTPASALQIPYAYYDPRSAHSIAAADARAKWRFWLTLLWVLGAWILCGLLDGIDGVAVEMTGSNDFDNSVFLLLLVSSTYSTYPDFLLTEVT</sequence>
<gene>
    <name evidence="3" type="ORF">DFJ43DRAFT_1227352</name>
</gene>
<reference evidence="3" key="1">
    <citation type="submission" date="2022-08" db="EMBL/GenBank/DDBJ databases">
        <authorList>
            <consortium name="DOE Joint Genome Institute"/>
            <person name="Min B."/>
            <person name="Sierra-Patev S."/>
            <person name="Naranjo-Ortiz M."/>
            <person name="Looney B."/>
            <person name="Konkel Z."/>
            <person name="Slot J.C."/>
            <person name="Sakamoto Y."/>
            <person name="Steenwyk J.L."/>
            <person name="Rokas A."/>
            <person name="Carro J."/>
            <person name="Camarero S."/>
            <person name="Ferreira P."/>
            <person name="Molpeceres G."/>
            <person name="Ruiz-duenas F.J."/>
            <person name="Serrano A."/>
            <person name="Henrissat B."/>
            <person name="Drula E."/>
            <person name="Hughes K.W."/>
            <person name="Mata J.L."/>
            <person name="Ishikawa N.K."/>
            <person name="Vargas-Isla R."/>
            <person name="Ushijima S."/>
            <person name="Smith C.A."/>
            <person name="Ahrendt S."/>
            <person name="Andreopoulos W."/>
            <person name="He G."/>
            <person name="LaButti K."/>
            <person name="Lipzen A."/>
            <person name="Ng V."/>
            <person name="Riley R."/>
            <person name="Sandor L."/>
            <person name="Barry K."/>
            <person name="Martinez A.T."/>
            <person name="Xiao Y."/>
            <person name="Gibbons J.G."/>
            <person name="Terashima K."/>
            <person name="Hibbett D.S."/>
            <person name="Grigoriev I.V."/>
        </authorList>
    </citation>
    <scope>NUCLEOTIDE SEQUENCE</scope>
    <source>
        <strain evidence="3">ET3784</strain>
    </source>
</reference>
<keyword evidence="2" id="KW-0472">Membrane</keyword>
<accession>A0AA38J4R0</accession>
<keyword evidence="2" id="KW-0812">Transmembrane</keyword>
<comment type="caution">
    <text evidence="3">The sequence shown here is derived from an EMBL/GenBank/DDBJ whole genome shotgun (WGS) entry which is preliminary data.</text>
</comment>
<feature type="transmembrane region" description="Helical" evidence="2">
    <location>
        <begin position="100"/>
        <end position="121"/>
    </location>
</feature>
<evidence type="ECO:0000313" key="3">
    <source>
        <dbReference type="EMBL" id="KAJ3718029.1"/>
    </source>
</evidence>
<dbReference type="AlphaFoldDB" id="A0AA38J4R0"/>
<dbReference type="EMBL" id="JANVFO010000071">
    <property type="protein sequence ID" value="KAJ3718029.1"/>
    <property type="molecule type" value="Genomic_DNA"/>
</dbReference>
<feature type="region of interest" description="Disordered" evidence="1">
    <location>
        <begin position="1"/>
        <end position="33"/>
    </location>
</feature>
<organism evidence="3 4">
    <name type="scientific">Lentinula guzmanii</name>
    <dbReference type="NCBI Taxonomy" id="2804957"/>
    <lineage>
        <taxon>Eukaryota</taxon>
        <taxon>Fungi</taxon>
        <taxon>Dikarya</taxon>
        <taxon>Basidiomycota</taxon>
        <taxon>Agaricomycotina</taxon>
        <taxon>Agaricomycetes</taxon>
        <taxon>Agaricomycetidae</taxon>
        <taxon>Agaricales</taxon>
        <taxon>Marasmiineae</taxon>
        <taxon>Omphalotaceae</taxon>
        <taxon>Lentinula</taxon>
    </lineage>
</organism>
<name>A0AA38J4R0_9AGAR</name>
<keyword evidence="4" id="KW-1185">Reference proteome</keyword>
<evidence type="ECO:0000313" key="4">
    <source>
        <dbReference type="Proteomes" id="UP001176059"/>
    </source>
</evidence>
<evidence type="ECO:0000256" key="2">
    <source>
        <dbReference type="SAM" id="Phobius"/>
    </source>
</evidence>
<evidence type="ECO:0000256" key="1">
    <source>
        <dbReference type="SAM" id="MobiDB-lite"/>
    </source>
</evidence>